<dbReference type="OrthoDB" id="8680283at2"/>
<dbReference type="PRINTS" id="PR00111">
    <property type="entry name" value="ABHYDROLASE"/>
</dbReference>
<dbReference type="AlphaFoldDB" id="A0A2R4CGP2"/>
<evidence type="ECO:0000259" key="2">
    <source>
        <dbReference type="Pfam" id="PF12697"/>
    </source>
</evidence>
<sequence length="265" mass="28906">MSVIKRNNVRVSGTGSRAIVFAHGFGCDQAMWRLVAPAFEPHYRVVLFDHLGAGGSDLSSYDPACYDRLEAYADDVVAICDALHLERPIFVGHSVSAMIGIVAAVRNPLRLGQLVLVGPSPCYINDDGYVGGYTRADIEALLDFLDDNYVAWARMMAPTIMGNTDRPELGTELQDSFCLTDPTAARQFARVTFLSDTRSELDKVQVPTLILQCDQDAIAPAAVGDYVHAAMRGSTLVRMKATGHCPHLSAPEETIAAIRTYLDRQ</sequence>
<keyword evidence="4" id="KW-1185">Reference proteome</keyword>
<dbReference type="InterPro" id="IPR000073">
    <property type="entry name" value="AB_hydrolase_1"/>
</dbReference>
<evidence type="ECO:0000313" key="3">
    <source>
        <dbReference type="EMBL" id="AVR98640.1"/>
    </source>
</evidence>
<name>A0A2R4CGP2_9BURK</name>
<evidence type="ECO:0000313" key="4">
    <source>
        <dbReference type="Proteomes" id="UP000240505"/>
    </source>
</evidence>
<organism evidence="3 4">
    <name type="scientific">Pseudoduganella armeniaca</name>
    <dbReference type="NCBI Taxonomy" id="2072590"/>
    <lineage>
        <taxon>Bacteria</taxon>
        <taxon>Pseudomonadati</taxon>
        <taxon>Pseudomonadota</taxon>
        <taxon>Betaproteobacteria</taxon>
        <taxon>Burkholderiales</taxon>
        <taxon>Oxalobacteraceae</taxon>
        <taxon>Telluria group</taxon>
        <taxon>Pseudoduganella</taxon>
    </lineage>
</organism>
<proteinExistence type="inferred from homology"/>
<protein>
    <submittedName>
        <fullName evidence="3">Alpha/beta hydrolase</fullName>
    </submittedName>
</protein>
<feature type="domain" description="AB hydrolase-1" evidence="2">
    <location>
        <begin position="19"/>
        <end position="257"/>
    </location>
</feature>
<comment type="similarity">
    <text evidence="1">Belongs to the AB hydrolase superfamily.</text>
</comment>
<dbReference type="Proteomes" id="UP000240505">
    <property type="component" value="Chromosome"/>
</dbReference>
<evidence type="ECO:0000256" key="1">
    <source>
        <dbReference type="ARBA" id="ARBA00008645"/>
    </source>
</evidence>
<gene>
    <name evidence="3" type="ORF">C9I28_25650</name>
</gene>
<dbReference type="KEGG" id="masz:C9I28_25650"/>
<accession>A0A2R4CGP2</accession>
<reference evidence="3 4" key="1">
    <citation type="submission" date="2018-03" db="EMBL/GenBank/DDBJ databases">
        <title>Massilia armeniaca sp. nov., isolated from desert soil.</title>
        <authorList>
            <person name="Huang H."/>
            <person name="Ren M."/>
        </authorList>
    </citation>
    <scope>NUCLEOTIDE SEQUENCE [LARGE SCALE GENOMIC DNA]</scope>
    <source>
        <strain evidence="3 4">ZMN-3</strain>
    </source>
</reference>
<keyword evidence="3" id="KW-0378">Hydrolase</keyword>
<dbReference type="InterPro" id="IPR029058">
    <property type="entry name" value="AB_hydrolase_fold"/>
</dbReference>
<dbReference type="RefSeq" id="WP_107143973.1">
    <property type="nucleotide sequence ID" value="NZ_CP028324.1"/>
</dbReference>
<dbReference type="GO" id="GO:0016787">
    <property type="term" value="F:hydrolase activity"/>
    <property type="evidence" value="ECO:0007669"/>
    <property type="project" value="UniProtKB-KW"/>
</dbReference>
<dbReference type="EMBL" id="CP028324">
    <property type="protein sequence ID" value="AVR98640.1"/>
    <property type="molecule type" value="Genomic_DNA"/>
</dbReference>
<dbReference type="Gene3D" id="3.40.50.1820">
    <property type="entry name" value="alpha/beta hydrolase"/>
    <property type="match status" value="1"/>
</dbReference>
<dbReference type="SUPFAM" id="SSF53474">
    <property type="entry name" value="alpha/beta-Hydrolases"/>
    <property type="match status" value="1"/>
</dbReference>
<dbReference type="Pfam" id="PF12697">
    <property type="entry name" value="Abhydrolase_6"/>
    <property type="match status" value="1"/>
</dbReference>
<dbReference type="PANTHER" id="PTHR43039">
    <property type="entry name" value="ESTERASE-RELATED"/>
    <property type="match status" value="1"/>
</dbReference>